<accession>A0ACB7GCZ3</accession>
<sequence length="144" mass="16481">MFRETRFSSPASAIRSPSSSLCERSRMDNLFRAEIWVGIVPVSAFQLKFKEDKELGRVPRRVLLLKFSICSSLQLPISAGSVPPIWFSDKSRKLRFFRSPISFGISPLILLLTSRRRIRETQFPTSGGIQPEMSLAIKRSFVRF</sequence>
<evidence type="ECO:0000313" key="1">
    <source>
        <dbReference type="EMBL" id="KAG8638095.1"/>
    </source>
</evidence>
<dbReference type="Proteomes" id="UP000091857">
    <property type="component" value="Chromosome 15"/>
</dbReference>
<comment type="caution">
    <text evidence="1">The sequence shown here is derived from an EMBL/GenBank/DDBJ whole genome shotgun (WGS) entry which is preliminary data.</text>
</comment>
<protein>
    <submittedName>
        <fullName evidence="1">Uncharacterized protein</fullName>
    </submittedName>
</protein>
<gene>
    <name evidence="1" type="ORF">MANES_15G191810v8</name>
</gene>
<evidence type="ECO:0000313" key="2">
    <source>
        <dbReference type="Proteomes" id="UP000091857"/>
    </source>
</evidence>
<reference evidence="2" key="1">
    <citation type="journal article" date="2016" name="Nat. Biotechnol.">
        <title>Sequencing wild and cultivated cassava and related species reveals extensive interspecific hybridization and genetic diversity.</title>
        <authorList>
            <person name="Bredeson J.V."/>
            <person name="Lyons J.B."/>
            <person name="Prochnik S.E."/>
            <person name="Wu G.A."/>
            <person name="Ha C.M."/>
            <person name="Edsinger-Gonzales E."/>
            <person name="Grimwood J."/>
            <person name="Schmutz J."/>
            <person name="Rabbi I.Y."/>
            <person name="Egesi C."/>
            <person name="Nauluvula P."/>
            <person name="Lebot V."/>
            <person name="Ndunguru J."/>
            <person name="Mkamilo G."/>
            <person name="Bart R.S."/>
            <person name="Setter T.L."/>
            <person name="Gleadow R.M."/>
            <person name="Kulakow P."/>
            <person name="Ferguson M.E."/>
            <person name="Rounsley S."/>
            <person name="Rokhsar D.S."/>
        </authorList>
    </citation>
    <scope>NUCLEOTIDE SEQUENCE [LARGE SCALE GENOMIC DNA]</scope>
    <source>
        <strain evidence="2">cv. AM560-2</strain>
    </source>
</reference>
<proteinExistence type="predicted"/>
<organism evidence="1 2">
    <name type="scientific">Manihot esculenta</name>
    <name type="common">Cassava</name>
    <name type="synonym">Jatropha manihot</name>
    <dbReference type="NCBI Taxonomy" id="3983"/>
    <lineage>
        <taxon>Eukaryota</taxon>
        <taxon>Viridiplantae</taxon>
        <taxon>Streptophyta</taxon>
        <taxon>Embryophyta</taxon>
        <taxon>Tracheophyta</taxon>
        <taxon>Spermatophyta</taxon>
        <taxon>Magnoliopsida</taxon>
        <taxon>eudicotyledons</taxon>
        <taxon>Gunneridae</taxon>
        <taxon>Pentapetalae</taxon>
        <taxon>rosids</taxon>
        <taxon>fabids</taxon>
        <taxon>Malpighiales</taxon>
        <taxon>Euphorbiaceae</taxon>
        <taxon>Crotonoideae</taxon>
        <taxon>Manihoteae</taxon>
        <taxon>Manihot</taxon>
    </lineage>
</organism>
<keyword evidence="2" id="KW-1185">Reference proteome</keyword>
<name>A0ACB7GCZ3_MANES</name>
<dbReference type="EMBL" id="CM004401">
    <property type="protein sequence ID" value="KAG8638095.1"/>
    <property type="molecule type" value="Genomic_DNA"/>
</dbReference>